<organism evidence="2 3">
    <name type="scientific">Gossypium arboreum</name>
    <name type="common">Tree cotton</name>
    <name type="synonym">Gossypium nanking</name>
    <dbReference type="NCBI Taxonomy" id="29729"/>
    <lineage>
        <taxon>Eukaryota</taxon>
        <taxon>Viridiplantae</taxon>
        <taxon>Streptophyta</taxon>
        <taxon>Embryophyta</taxon>
        <taxon>Tracheophyta</taxon>
        <taxon>Spermatophyta</taxon>
        <taxon>Magnoliopsida</taxon>
        <taxon>eudicotyledons</taxon>
        <taxon>Gunneridae</taxon>
        <taxon>Pentapetalae</taxon>
        <taxon>rosids</taxon>
        <taxon>malvids</taxon>
        <taxon>Malvales</taxon>
        <taxon>Malvaceae</taxon>
        <taxon>Malvoideae</taxon>
        <taxon>Gossypium</taxon>
    </lineage>
</organism>
<evidence type="ECO:0000256" key="1">
    <source>
        <dbReference type="SAM" id="MobiDB-lite"/>
    </source>
</evidence>
<evidence type="ECO:0000313" key="3">
    <source>
        <dbReference type="Proteomes" id="UP001358586"/>
    </source>
</evidence>
<name>A0ABR0QXG2_GOSAR</name>
<comment type="caution">
    <text evidence="2">The sequence shown here is derived from an EMBL/GenBank/DDBJ whole genome shotgun (WGS) entry which is preliminary data.</text>
</comment>
<feature type="region of interest" description="Disordered" evidence="1">
    <location>
        <begin position="82"/>
        <end position="125"/>
    </location>
</feature>
<reference evidence="2 3" key="1">
    <citation type="submission" date="2023-03" db="EMBL/GenBank/DDBJ databases">
        <title>WGS of Gossypium arboreum.</title>
        <authorList>
            <person name="Yu D."/>
        </authorList>
    </citation>
    <scope>NUCLEOTIDE SEQUENCE [LARGE SCALE GENOMIC DNA]</scope>
    <source>
        <tissue evidence="2">Leaf</tissue>
    </source>
</reference>
<sequence>MAKATRLRGGQDFIVEIKMNFTFWENKKMVKVPFVVFLLTLVLSIQFVVGQDEEAIDEEVSREADNVLLSSGATNLVESFKSAAGDNSQSVDGPTSGLADEIAASPESKVEVATESAGGMKRKMA</sequence>
<protein>
    <submittedName>
        <fullName evidence="2">Uncharacterized protein</fullName>
    </submittedName>
</protein>
<gene>
    <name evidence="2" type="ORF">PVK06_000134</name>
</gene>
<evidence type="ECO:0000313" key="2">
    <source>
        <dbReference type="EMBL" id="KAK5843999.1"/>
    </source>
</evidence>
<dbReference type="Proteomes" id="UP001358586">
    <property type="component" value="Chromosome 1"/>
</dbReference>
<accession>A0ABR0QXG2</accession>
<keyword evidence="3" id="KW-1185">Reference proteome</keyword>
<proteinExistence type="predicted"/>
<dbReference type="EMBL" id="JARKNE010000001">
    <property type="protein sequence ID" value="KAK5843999.1"/>
    <property type="molecule type" value="Genomic_DNA"/>
</dbReference>